<dbReference type="OrthoDB" id="117664at2"/>
<evidence type="ECO:0000256" key="1">
    <source>
        <dbReference type="SAM" id="SignalP"/>
    </source>
</evidence>
<sequence>MKLTYWASLALATCIPSLAAAQYSVQWAAPAAATGPSAYFPMGMPLQLTTRTELNTKEAHSGDRFYLEVAEPLVYHGQVVVPVGSIAVGEVMRSERNGHFGKRGQLDVRLDYVQTPLGPVRISGRSARQGTGQGVLAIGGALFVSWPMMFIHGTSGRLPADSPIIAYLADDLRFTVRPEATQAAQVMPDATPRALPARFDPSVFSATRP</sequence>
<keyword evidence="3" id="KW-1185">Reference proteome</keyword>
<feature type="signal peptide" evidence="1">
    <location>
        <begin position="1"/>
        <end position="19"/>
    </location>
</feature>
<evidence type="ECO:0000313" key="3">
    <source>
        <dbReference type="Proteomes" id="UP000319931"/>
    </source>
</evidence>
<feature type="chain" id="PRO_5021475487" evidence="1">
    <location>
        <begin position="20"/>
        <end position="209"/>
    </location>
</feature>
<name>A0A502FJY7_9SPHN</name>
<keyword evidence="1" id="KW-0732">Signal</keyword>
<dbReference type="Proteomes" id="UP000319931">
    <property type="component" value="Unassembled WGS sequence"/>
</dbReference>
<evidence type="ECO:0000313" key="2">
    <source>
        <dbReference type="EMBL" id="TPG49790.1"/>
    </source>
</evidence>
<organism evidence="2 3">
    <name type="scientific">Sphingomonas glacialis</name>
    <dbReference type="NCBI Taxonomy" id="658225"/>
    <lineage>
        <taxon>Bacteria</taxon>
        <taxon>Pseudomonadati</taxon>
        <taxon>Pseudomonadota</taxon>
        <taxon>Alphaproteobacteria</taxon>
        <taxon>Sphingomonadales</taxon>
        <taxon>Sphingomonadaceae</taxon>
        <taxon>Sphingomonas</taxon>
    </lineage>
</organism>
<dbReference type="RefSeq" id="WP_140851684.1">
    <property type="nucleotide sequence ID" value="NZ_RCZC01000006.1"/>
</dbReference>
<dbReference type="EMBL" id="RCZC01000006">
    <property type="protein sequence ID" value="TPG49790.1"/>
    <property type="molecule type" value="Genomic_DNA"/>
</dbReference>
<comment type="caution">
    <text evidence="2">The sequence shown here is derived from an EMBL/GenBank/DDBJ whole genome shotgun (WGS) entry which is preliminary data.</text>
</comment>
<protein>
    <submittedName>
        <fullName evidence="2">Uncharacterized protein</fullName>
    </submittedName>
</protein>
<gene>
    <name evidence="2" type="ORF">EAH76_18120</name>
</gene>
<accession>A0A502FJY7</accession>
<dbReference type="AlphaFoldDB" id="A0A502FJY7"/>
<proteinExistence type="predicted"/>
<reference evidence="2 3" key="1">
    <citation type="journal article" date="2019" name="Environ. Microbiol.">
        <title>Species interactions and distinct microbial communities in high Arctic permafrost affected cryosols are associated with the CH4 and CO2 gas fluxes.</title>
        <authorList>
            <person name="Altshuler I."/>
            <person name="Hamel J."/>
            <person name="Turney S."/>
            <person name="Magnuson E."/>
            <person name="Levesque R."/>
            <person name="Greer C."/>
            <person name="Whyte L.G."/>
        </authorList>
    </citation>
    <scope>NUCLEOTIDE SEQUENCE [LARGE SCALE GENOMIC DNA]</scope>
    <source>
        <strain evidence="2 3">E6.1</strain>
    </source>
</reference>